<accession>A0ABW1L3Z1</accession>
<reference evidence="1 2" key="1">
    <citation type="submission" date="2024-09" db="EMBL/GenBank/DDBJ databases">
        <authorList>
            <person name="Zhang Z.-H."/>
        </authorList>
    </citation>
    <scope>NUCLEOTIDE SEQUENCE [LARGE SCALE GENOMIC DNA]</scope>
    <source>
        <strain evidence="1 2">HHTR114</strain>
    </source>
</reference>
<protein>
    <submittedName>
        <fullName evidence="1">Uncharacterized protein</fullName>
    </submittedName>
</protein>
<proteinExistence type="predicted"/>
<dbReference type="Proteomes" id="UP001596116">
    <property type="component" value="Unassembled WGS sequence"/>
</dbReference>
<organism evidence="1 2">
    <name type="scientific">Hyphococcus aureus</name>
    <dbReference type="NCBI Taxonomy" id="2666033"/>
    <lineage>
        <taxon>Bacteria</taxon>
        <taxon>Pseudomonadati</taxon>
        <taxon>Pseudomonadota</taxon>
        <taxon>Alphaproteobacteria</taxon>
        <taxon>Parvularculales</taxon>
        <taxon>Parvularculaceae</taxon>
        <taxon>Hyphococcus</taxon>
    </lineage>
</organism>
<gene>
    <name evidence="1" type="ORF">ACFMB1_17270</name>
</gene>
<name>A0ABW1L3Z1_9PROT</name>
<dbReference type="EMBL" id="JBHPON010000003">
    <property type="protein sequence ID" value="MFC6037312.1"/>
    <property type="molecule type" value="Genomic_DNA"/>
</dbReference>
<sequence length="190" mass="20523">MTVITAIYDASEQVTWLGSNGRATIGSYVGPSVDHKWYAIDGWAIGISGTGPKLEALEAHQKDFPKHATRPFEVLTFMKDAYGAFDIGEMEEGLKRYCGNGLLIHKSGAIWDFDNSFCLTPVTEGGFWARGSGMDLALGAGLALKEFIPSPKALTKRVLEIVIANDVDSPGEILVQSFDARGVLSDPIEV</sequence>
<dbReference type="RefSeq" id="WP_379881290.1">
    <property type="nucleotide sequence ID" value="NZ_JBHPON010000003.1"/>
</dbReference>
<evidence type="ECO:0000313" key="2">
    <source>
        <dbReference type="Proteomes" id="UP001596116"/>
    </source>
</evidence>
<evidence type="ECO:0000313" key="1">
    <source>
        <dbReference type="EMBL" id="MFC6037312.1"/>
    </source>
</evidence>
<comment type="caution">
    <text evidence="1">The sequence shown here is derived from an EMBL/GenBank/DDBJ whole genome shotgun (WGS) entry which is preliminary data.</text>
</comment>
<keyword evidence="2" id="KW-1185">Reference proteome</keyword>